<dbReference type="GO" id="GO:0046872">
    <property type="term" value="F:metal ion binding"/>
    <property type="evidence" value="ECO:0007669"/>
    <property type="project" value="UniProtKB-KW"/>
</dbReference>
<evidence type="ECO:0000256" key="7">
    <source>
        <dbReference type="SAM" id="MobiDB-lite"/>
    </source>
</evidence>
<dbReference type="Proteomes" id="UP000245910">
    <property type="component" value="Chromosome I"/>
</dbReference>
<protein>
    <submittedName>
        <fullName evidence="8">Uncharacterized protein</fullName>
    </submittedName>
</protein>
<dbReference type="OrthoDB" id="2593732at2759"/>
<evidence type="ECO:0000313" key="9">
    <source>
        <dbReference type="Proteomes" id="UP000245910"/>
    </source>
</evidence>
<dbReference type="InterPro" id="IPR052360">
    <property type="entry name" value="Transcr_Regulatory_Proteins"/>
</dbReference>
<keyword evidence="6" id="KW-0539">Nucleus</keyword>
<accession>A0A2L2T7Z7</accession>
<name>A0A2L2T7Z7_9HYPO</name>
<proteinExistence type="predicted"/>
<reference evidence="9" key="1">
    <citation type="submission" date="2014-10" db="EMBL/GenBank/DDBJ databases">
        <authorList>
            <person name="King R."/>
        </authorList>
    </citation>
    <scope>NUCLEOTIDE SEQUENCE [LARGE SCALE GENOMIC DNA]</scope>
    <source>
        <strain evidence="9">A3/5</strain>
    </source>
</reference>
<dbReference type="InterPro" id="IPR021858">
    <property type="entry name" value="Fun_TF"/>
</dbReference>
<keyword evidence="3" id="KW-0805">Transcription regulation</keyword>
<dbReference type="GO" id="GO:0003677">
    <property type="term" value="F:DNA binding"/>
    <property type="evidence" value="ECO:0007669"/>
    <property type="project" value="UniProtKB-KW"/>
</dbReference>
<evidence type="ECO:0000256" key="6">
    <source>
        <dbReference type="ARBA" id="ARBA00023242"/>
    </source>
</evidence>
<organism evidence="8 9">
    <name type="scientific">Fusarium venenatum</name>
    <dbReference type="NCBI Taxonomy" id="56646"/>
    <lineage>
        <taxon>Eukaryota</taxon>
        <taxon>Fungi</taxon>
        <taxon>Dikarya</taxon>
        <taxon>Ascomycota</taxon>
        <taxon>Pezizomycotina</taxon>
        <taxon>Sordariomycetes</taxon>
        <taxon>Hypocreomycetidae</taxon>
        <taxon>Hypocreales</taxon>
        <taxon>Nectriaceae</taxon>
        <taxon>Fusarium</taxon>
    </lineage>
</organism>
<dbReference type="EMBL" id="LN649229">
    <property type="protein sequence ID" value="CEI66058.1"/>
    <property type="molecule type" value="Genomic_DNA"/>
</dbReference>
<keyword evidence="1" id="KW-0479">Metal-binding</keyword>
<sequence>MKCDGYPPPKPPKPPRKRTKTKTAPVKLTLIPLGTAIRNVPSFTSHESPYFQHFLQLTASQLSLSAESTNFWIRYVLPMGHKHESIRCSVVAVGASHRLFMARANGHPNIDEIQNFMIQQYNKAIASIIPSMTASSAENLHVVMICCLLFISFEGLTGRYDEFLKHLRAGLALFHSKPPSSTFEDRMITEKLAEMFCRLQVESSNFMPPNEATSGVTQWYRKNTIQDSKSIAPFNSLDEASLVLRQLDVLQDEKPWHYECSDEGDKERLMAEASQKLQKSLDEWTVRLDAFCHLKPGGLSEREEQQYDNLCLRQKYWQMVIDSYKKTGDGADPSLKVFEPFLAAARKAAAPILALQQPTYSLDGDLISGLTFIATVTKDEEVKVQALDLLWRLNRREGLLDSRDVVEMHELSRAFSQLTVAPTVDEHWKPQEAAGIPSIIERLRKYLGT</sequence>
<evidence type="ECO:0000256" key="1">
    <source>
        <dbReference type="ARBA" id="ARBA00022723"/>
    </source>
</evidence>
<feature type="region of interest" description="Disordered" evidence="7">
    <location>
        <begin position="1"/>
        <end position="23"/>
    </location>
</feature>
<dbReference type="GeneID" id="37254211"/>
<keyword evidence="9" id="KW-1185">Reference proteome</keyword>
<feature type="compositionally biased region" description="Pro residues" evidence="7">
    <location>
        <begin position="1"/>
        <end position="12"/>
    </location>
</feature>
<dbReference type="KEGG" id="fvn:FVRRES_02570"/>
<dbReference type="Pfam" id="PF11951">
    <property type="entry name" value="Fungal_trans_2"/>
    <property type="match status" value="1"/>
</dbReference>
<evidence type="ECO:0000256" key="5">
    <source>
        <dbReference type="ARBA" id="ARBA00023163"/>
    </source>
</evidence>
<evidence type="ECO:0000256" key="4">
    <source>
        <dbReference type="ARBA" id="ARBA00023125"/>
    </source>
</evidence>
<dbReference type="STRING" id="56646.A0A2L2T7Z7"/>
<keyword evidence="4" id="KW-0238">DNA-binding</keyword>
<dbReference type="PANTHER" id="PTHR36206:SF12">
    <property type="entry name" value="ASPERCRYPTIN BIOSYNTHESIS CLUSTER-SPECIFIC TRANSCRIPTION REGULATOR ATNN-RELATED"/>
    <property type="match status" value="1"/>
</dbReference>
<keyword evidence="2" id="KW-0862">Zinc</keyword>
<evidence type="ECO:0000256" key="3">
    <source>
        <dbReference type="ARBA" id="ARBA00023015"/>
    </source>
</evidence>
<dbReference type="AlphaFoldDB" id="A0A2L2T7Z7"/>
<dbReference type="RefSeq" id="XP_025589775.1">
    <property type="nucleotide sequence ID" value="XM_025730673.2"/>
</dbReference>
<keyword evidence="5" id="KW-0804">Transcription</keyword>
<evidence type="ECO:0000313" key="8">
    <source>
        <dbReference type="EMBL" id="CEI66058.1"/>
    </source>
</evidence>
<dbReference type="PANTHER" id="PTHR36206">
    <property type="entry name" value="ASPERCRYPTIN BIOSYNTHESIS CLUSTER-SPECIFIC TRANSCRIPTION REGULATOR ATNN-RELATED"/>
    <property type="match status" value="1"/>
</dbReference>
<evidence type="ECO:0000256" key="2">
    <source>
        <dbReference type="ARBA" id="ARBA00022833"/>
    </source>
</evidence>